<proteinExistence type="predicted"/>
<feature type="region of interest" description="Disordered" evidence="1">
    <location>
        <begin position="569"/>
        <end position="620"/>
    </location>
</feature>
<dbReference type="Pfam" id="PF00041">
    <property type="entry name" value="fn3"/>
    <property type="match status" value="1"/>
</dbReference>
<sequence>MDSIISHSKSLQLSWFSPVPYFLPQYTLVYNIQVSERNGDHNKISSNITASNLTVIYTVNDLTPYTEYLIIIKCIPYIDGGSKGFWSDSYSSSVWTDPDVPGEVPKVSYGGFRVIHQDKKENWQVEIYWQKIPAETEHGRSLVTRMRVFEIRNDTDVSCSLSDPVFVKTVTDAYSSKLMLLKNKAYAVCIDVHNEVGFNRSSDVWPIIIRPEQQEPMFVDFYAEGLGNEISVKWMPLNSSIRYTVYWCAGSTSYLCNLKHHIAWQHYSNISLSARLTFPSHVTYQSQVVAMSAQYVDSEGRLQTTGMHVTDCIFPLNKDPILPNHIEVPANQYLENSLIVKWRKPKCDTTGYINHFLLLYCKEKHCQETEITVKVPVERLLNADRQEYVIQDLEEGVAYLVKLASVGNKRRSPFSKPIRGYVLKKGLTLINETLVWLAAVTGSILIMACIGYLSNHLRIRFKKKITISLPHNVEDDPDAITSVLCHEGSGYYTIEGEGRLPDDCETLDNIRTPTNQLETHSLLNNDDNQSVARFLTDNDSISSYNRVLDTLVTNSGGCTEYKSPMLDYVDDDFPASEPSPSRQQEDNDRVLDAEGSILSPPRKTSTINPMLSSDSDGVVAESERLVDESIESIGGRLSVNDTLSGAGSPECQGIIHWGHNLGEIRIQQLKDFDNSASSASSSFSGTCANSHLSLDQGASNSGSSNSDSIIVVSSGVASDCSLGISPEALPLDSQTIDGYVVNDPEQTGVLPSGAQLNGTSEASFNSQVTNRAVQKALPVHIQDDSEAASYPSTLPKCAKMGGPFELLPLGGTVKQWQRDSGISTEGMSCGSHDHSDMDSVGDSPYVDHNGLAQLVR</sequence>
<dbReference type="Proteomes" id="UP001208570">
    <property type="component" value="Unassembled WGS sequence"/>
</dbReference>
<evidence type="ECO:0000259" key="3">
    <source>
        <dbReference type="PROSITE" id="PS50853"/>
    </source>
</evidence>
<dbReference type="AlphaFoldDB" id="A0AAD9N6U8"/>
<dbReference type="Gene3D" id="2.60.40.10">
    <property type="entry name" value="Immunoglobulins"/>
    <property type="match status" value="2"/>
</dbReference>
<organism evidence="4 5">
    <name type="scientific">Paralvinella palmiformis</name>
    <dbReference type="NCBI Taxonomy" id="53620"/>
    <lineage>
        <taxon>Eukaryota</taxon>
        <taxon>Metazoa</taxon>
        <taxon>Spiralia</taxon>
        <taxon>Lophotrochozoa</taxon>
        <taxon>Annelida</taxon>
        <taxon>Polychaeta</taxon>
        <taxon>Sedentaria</taxon>
        <taxon>Canalipalpata</taxon>
        <taxon>Terebellida</taxon>
        <taxon>Terebelliformia</taxon>
        <taxon>Alvinellidae</taxon>
        <taxon>Paralvinella</taxon>
    </lineage>
</organism>
<dbReference type="EMBL" id="JAODUP010000196">
    <property type="protein sequence ID" value="KAK2157181.1"/>
    <property type="molecule type" value="Genomic_DNA"/>
</dbReference>
<keyword evidence="2" id="KW-1133">Transmembrane helix</keyword>
<feature type="compositionally biased region" description="Basic and acidic residues" evidence="1">
    <location>
        <begin position="583"/>
        <end position="592"/>
    </location>
</feature>
<feature type="region of interest" description="Disordered" evidence="1">
    <location>
        <begin position="818"/>
        <end position="849"/>
    </location>
</feature>
<gene>
    <name evidence="4" type="ORF">LSH36_196g04063</name>
</gene>
<feature type="compositionally biased region" description="Polar residues" evidence="1">
    <location>
        <begin position="602"/>
        <end position="615"/>
    </location>
</feature>
<keyword evidence="2" id="KW-0812">Transmembrane</keyword>
<feature type="domain" description="Fibronectin type-III" evidence="3">
    <location>
        <begin position="322"/>
        <end position="425"/>
    </location>
</feature>
<keyword evidence="5" id="KW-1185">Reference proteome</keyword>
<dbReference type="InterPro" id="IPR003961">
    <property type="entry name" value="FN3_dom"/>
</dbReference>
<evidence type="ECO:0000256" key="1">
    <source>
        <dbReference type="SAM" id="MobiDB-lite"/>
    </source>
</evidence>
<protein>
    <recommendedName>
        <fullName evidence="3">Fibronectin type-III domain-containing protein</fullName>
    </recommendedName>
</protein>
<dbReference type="CDD" id="cd00063">
    <property type="entry name" value="FN3"/>
    <property type="match status" value="1"/>
</dbReference>
<evidence type="ECO:0000313" key="5">
    <source>
        <dbReference type="Proteomes" id="UP001208570"/>
    </source>
</evidence>
<dbReference type="PROSITE" id="PS50853">
    <property type="entry name" value="FN3"/>
    <property type="match status" value="2"/>
</dbReference>
<feature type="domain" description="Fibronectin type-III" evidence="3">
    <location>
        <begin position="1"/>
        <end position="99"/>
    </location>
</feature>
<evidence type="ECO:0000313" key="4">
    <source>
        <dbReference type="EMBL" id="KAK2157181.1"/>
    </source>
</evidence>
<reference evidence="4" key="1">
    <citation type="journal article" date="2023" name="Mol. Biol. Evol.">
        <title>Third-Generation Sequencing Reveals the Adaptive Role of the Epigenome in Three Deep-Sea Polychaetes.</title>
        <authorList>
            <person name="Perez M."/>
            <person name="Aroh O."/>
            <person name="Sun Y."/>
            <person name="Lan Y."/>
            <person name="Juniper S.K."/>
            <person name="Young C.R."/>
            <person name="Angers B."/>
            <person name="Qian P.Y."/>
        </authorList>
    </citation>
    <scope>NUCLEOTIDE SEQUENCE</scope>
    <source>
        <strain evidence="4">P08H-3</strain>
    </source>
</reference>
<name>A0AAD9N6U8_9ANNE</name>
<feature type="transmembrane region" description="Helical" evidence="2">
    <location>
        <begin position="434"/>
        <end position="454"/>
    </location>
</feature>
<comment type="caution">
    <text evidence="4">The sequence shown here is derived from an EMBL/GenBank/DDBJ whole genome shotgun (WGS) entry which is preliminary data.</text>
</comment>
<evidence type="ECO:0000256" key="2">
    <source>
        <dbReference type="SAM" id="Phobius"/>
    </source>
</evidence>
<keyword evidence="2" id="KW-0472">Membrane</keyword>
<dbReference type="InterPro" id="IPR013783">
    <property type="entry name" value="Ig-like_fold"/>
</dbReference>
<dbReference type="SUPFAM" id="SSF49265">
    <property type="entry name" value="Fibronectin type III"/>
    <property type="match status" value="1"/>
</dbReference>
<dbReference type="InterPro" id="IPR036116">
    <property type="entry name" value="FN3_sf"/>
</dbReference>
<accession>A0AAD9N6U8</accession>